<evidence type="ECO:0000313" key="1">
    <source>
        <dbReference type="EMBL" id="QUE53760.1"/>
    </source>
</evidence>
<evidence type="ECO:0008006" key="3">
    <source>
        <dbReference type="Google" id="ProtNLM"/>
    </source>
</evidence>
<evidence type="ECO:0000313" key="2">
    <source>
        <dbReference type="Proteomes" id="UP000677616"/>
    </source>
</evidence>
<keyword evidence="2" id="KW-1185">Reference proteome</keyword>
<dbReference type="RefSeq" id="WP_212569923.1">
    <property type="nucleotide sequence ID" value="NZ_CP073084.1"/>
</dbReference>
<accession>A0ABX7YJ90</accession>
<gene>
    <name evidence="1" type="ORF">INT76_07965</name>
</gene>
<dbReference type="Proteomes" id="UP000677616">
    <property type="component" value="Chromosome"/>
</dbReference>
<sequence length="190" mass="20695">MKKWILVGLVGLLLLGLGAAMYNGVMNDQATELIDEKWTVESDQIQEINISGLEQPVEVIIQRSEEEKTTVRVSGTVAEETLKTVKEGFQEEEGIVTLPFSKDGLIMTVKQDKPTVTIEIVLGKAASFQEFYLQSTHGEVALTLPSDYDGGYELEAKDGGQILEQPQAGQGKEMVELHAAGNISVKKSGN</sequence>
<proteinExistence type="predicted"/>
<name>A0ABX7YJ90_9STRE</name>
<dbReference type="EMBL" id="CP073084">
    <property type="protein sequence ID" value="QUE53760.1"/>
    <property type="molecule type" value="Genomic_DNA"/>
</dbReference>
<protein>
    <recommendedName>
        <fullName evidence="3">Adhesin domain-containing protein</fullName>
    </recommendedName>
</protein>
<organism evidence="1 2">
    <name type="scientific">Streptococcus oriscaviae</name>
    <dbReference type="NCBI Taxonomy" id="2781599"/>
    <lineage>
        <taxon>Bacteria</taxon>
        <taxon>Bacillati</taxon>
        <taxon>Bacillota</taxon>
        <taxon>Bacilli</taxon>
        <taxon>Lactobacillales</taxon>
        <taxon>Streptococcaceae</taxon>
        <taxon>Streptococcus</taxon>
    </lineage>
</organism>
<reference evidence="1 2" key="1">
    <citation type="submission" date="2021-04" db="EMBL/GenBank/DDBJ databases">
        <title>Complete genome sequence of a novel Streptococcus species.</title>
        <authorList>
            <person name="Teng J.L.L."/>
        </authorList>
    </citation>
    <scope>NUCLEOTIDE SEQUENCE [LARGE SCALE GENOMIC DNA]</scope>
    <source>
        <strain evidence="1 2">HKU75</strain>
    </source>
</reference>